<evidence type="ECO:0000313" key="2">
    <source>
        <dbReference type="Proteomes" id="UP000215596"/>
    </source>
</evidence>
<name>A0A268EIB4_9BACL</name>
<accession>A0A268EIB4</accession>
<gene>
    <name evidence="1" type="ORF">CHH67_21330</name>
</gene>
<dbReference type="OrthoDB" id="2991241at2"/>
<dbReference type="EMBL" id="NPBY01000074">
    <property type="protein sequence ID" value="PAD72852.1"/>
    <property type="molecule type" value="Genomic_DNA"/>
</dbReference>
<protein>
    <submittedName>
        <fullName evidence="1">Uncharacterized protein</fullName>
    </submittedName>
</protein>
<dbReference type="AlphaFoldDB" id="A0A268EIB4"/>
<dbReference type="RefSeq" id="WP_095267402.1">
    <property type="nucleotide sequence ID" value="NZ_NPBY01000074.1"/>
</dbReference>
<organism evidence="1 2">
    <name type="scientific">Paenibacillus campinasensis</name>
    <dbReference type="NCBI Taxonomy" id="66347"/>
    <lineage>
        <taxon>Bacteria</taxon>
        <taxon>Bacillati</taxon>
        <taxon>Bacillota</taxon>
        <taxon>Bacilli</taxon>
        <taxon>Bacillales</taxon>
        <taxon>Paenibacillaceae</taxon>
        <taxon>Paenibacillus</taxon>
    </lineage>
</organism>
<sequence>MRKRQRKKNEKLYVKLYPVETSLLFMSHEERQKSIDDYLQVRRQLARKPYRELKKKRMIYVHSPGVAERNFSKKLSKRIRKTGVFQEASSFTAVQSAADFPDSLKDRFSLTRK</sequence>
<proteinExistence type="predicted"/>
<dbReference type="Proteomes" id="UP000215596">
    <property type="component" value="Unassembled WGS sequence"/>
</dbReference>
<reference evidence="1 2" key="1">
    <citation type="submission" date="2017-07" db="EMBL/GenBank/DDBJ databases">
        <title>Isolation and whole genome analysis of endospore-forming bacteria from heroin.</title>
        <authorList>
            <person name="Kalinowski J."/>
            <person name="Ahrens B."/>
            <person name="Al-Dilaimi A."/>
            <person name="Winkler A."/>
            <person name="Wibberg D."/>
            <person name="Schleenbecker U."/>
            <person name="Ruckert C."/>
            <person name="Wolfel R."/>
            <person name="Grass G."/>
        </authorList>
    </citation>
    <scope>NUCLEOTIDE SEQUENCE [LARGE SCALE GENOMIC DNA]</scope>
    <source>
        <strain evidence="1 2">7537-G1</strain>
    </source>
</reference>
<evidence type="ECO:0000313" key="1">
    <source>
        <dbReference type="EMBL" id="PAD72852.1"/>
    </source>
</evidence>
<comment type="caution">
    <text evidence="1">The sequence shown here is derived from an EMBL/GenBank/DDBJ whole genome shotgun (WGS) entry which is preliminary data.</text>
</comment>